<reference evidence="9 10" key="1">
    <citation type="submission" date="2019-06" db="EMBL/GenBank/DDBJ databases">
        <title>Sequencing the genomes of 1000 actinobacteria strains.</title>
        <authorList>
            <person name="Klenk H.-P."/>
        </authorList>
    </citation>
    <scope>NUCLEOTIDE SEQUENCE [LARGE SCALE GENOMIC DNA]</scope>
    <source>
        <strain evidence="9 10">DSM 45511</strain>
    </source>
</reference>
<keyword evidence="2" id="KW-1003">Cell membrane</keyword>
<evidence type="ECO:0000256" key="3">
    <source>
        <dbReference type="ARBA" id="ARBA00022692"/>
    </source>
</evidence>
<dbReference type="RefSeq" id="WP_142105464.1">
    <property type="nucleotide sequence ID" value="NZ_VFPH01000002.1"/>
</dbReference>
<sequence>MPDPRPETEPLRREAPGGAARPQPPARYGFPLLATYSQRVGGFLIDIGIPGGLLAVVLIGALLTRNVVVVGVVYPVAAAVGLAFLVWNSGYRQGRSGQSLGKSVLGTRLVSAGSGEPIGFARAFGRQVAHLLNGIPLGLGYLWPLWDEQRQTFADKVCSTLVVQADL</sequence>
<keyword evidence="5 7" id="KW-0472">Membrane</keyword>
<dbReference type="EMBL" id="VFPH01000002">
    <property type="protein sequence ID" value="TQM38845.1"/>
    <property type="molecule type" value="Genomic_DNA"/>
</dbReference>
<dbReference type="Proteomes" id="UP000319818">
    <property type="component" value="Unassembled WGS sequence"/>
</dbReference>
<dbReference type="PANTHER" id="PTHR36115">
    <property type="entry name" value="PROLINE-RICH ANTIGEN HOMOLOG-RELATED"/>
    <property type="match status" value="1"/>
</dbReference>
<protein>
    <submittedName>
        <fullName evidence="9">Putative RDD family membrane protein YckC</fullName>
    </submittedName>
</protein>
<evidence type="ECO:0000256" key="1">
    <source>
        <dbReference type="ARBA" id="ARBA00004651"/>
    </source>
</evidence>
<dbReference type="GO" id="GO:0005886">
    <property type="term" value="C:plasma membrane"/>
    <property type="evidence" value="ECO:0007669"/>
    <property type="project" value="UniProtKB-SubCell"/>
</dbReference>
<feature type="transmembrane region" description="Helical" evidence="7">
    <location>
        <begin position="68"/>
        <end position="87"/>
    </location>
</feature>
<evidence type="ECO:0000313" key="10">
    <source>
        <dbReference type="Proteomes" id="UP000319818"/>
    </source>
</evidence>
<proteinExistence type="predicted"/>
<evidence type="ECO:0000313" key="9">
    <source>
        <dbReference type="EMBL" id="TQM38845.1"/>
    </source>
</evidence>
<evidence type="ECO:0000256" key="2">
    <source>
        <dbReference type="ARBA" id="ARBA00022475"/>
    </source>
</evidence>
<evidence type="ECO:0000256" key="4">
    <source>
        <dbReference type="ARBA" id="ARBA00022989"/>
    </source>
</evidence>
<evidence type="ECO:0000256" key="6">
    <source>
        <dbReference type="SAM" id="MobiDB-lite"/>
    </source>
</evidence>
<dbReference type="PANTHER" id="PTHR36115:SF6">
    <property type="entry name" value="PROLINE-RICH ANTIGEN HOMOLOG"/>
    <property type="match status" value="1"/>
</dbReference>
<feature type="transmembrane region" description="Helical" evidence="7">
    <location>
        <begin position="43"/>
        <end position="62"/>
    </location>
</feature>
<evidence type="ECO:0000259" key="8">
    <source>
        <dbReference type="Pfam" id="PF06271"/>
    </source>
</evidence>
<feature type="compositionally biased region" description="Basic and acidic residues" evidence="6">
    <location>
        <begin position="1"/>
        <end position="15"/>
    </location>
</feature>
<dbReference type="Pfam" id="PF06271">
    <property type="entry name" value="RDD"/>
    <property type="match status" value="1"/>
</dbReference>
<dbReference type="OrthoDB" id="9793824at2"/>
<comment type="subcellular location">
    <subcellularLocation>
        <location evidence="1">Cell membrane</location>
        <topology evidence="1">Multi-pass membrane protein</topology>
    </subcellularLocation>
</comment>
<organism evidence="9 10">
    <name type="scientific">Pseudonocardia cypriaca</name>
    <dbReference type="NCBI Taxonomy" id="882449"/>
    <lineage>
        <taxon>Bacteria</taxon>
        <taxon>Bacillati</taxon>
        <taxon>Actinomycetota</taxon>
        <taxon>Actinomycetes</taxon>
        <taxon>Pseudonocardiales</taxon>
        <taxon>Pseudonocardiaceae</taxon>
        <taxon>Pseudonocardia</taxon>
    </lineage>
</organism>
<dbReference type="AlphaFoldDB" id="A0A543FYI6"/>
<accession>A0A543FYI6</accession>
<feature type="region of interest" description="Disordered" evidence="6">
    <location>
        <begin position="1"/>
        <end position="24"/>
    </location>
</feature>
<dbReference type="InterPro" id="IPR051791">
    <property type="entry name" value="Pra-immunoreactive"/>
</dbReference>
<comment type="caution">
    <text evidence="9">The sequence shown here is derived from an EMBL/GenBank/DDBJ whole genome shotgun (WGS) entry which is preliminary data.</text>
</comment>
<keyword evidence="4 7" id="KW-1133">Transmembrane helix</keyword>
<name>A0A543FYI6_9PSEU</name>
<evidence type="ECO:0000256" key="7">
    <source>
        <dbReference type="SAM" id="Phobius"/>
    </source>
</evidence>
<keyword evidence="3 7" id="KW-0812">Transmembrane</keyword>
<feature type="domain" description="RDD" evidence="8">
    <location>
        <begin position="34"/>
        <end position="158"/>
    </location>
</feature>
<dbReference type="InterPro" id="IPR010432">
    <property type="entry name" value="RDD"/>
</dbReference>
<evidence type="ECO:0000256" key="5">
    <source>
        <dbReference type="ARBA" id="ARBA00023136"/>
    </source>
</evidence>
<gene>
    <name evidence="9" type="ORF">FB388_6090</name>
</gene>
<keyword evidence="10" id="KW-1185">Reference proteome</keyword>